<dbReference type="Gene3D" id="2.40.50.230">
    <property type="entry name" value="Gp5 N-terminal domain"/>
    <property type="match status" value="1"/>
</dbReference>
<evidence type="ECO:0000259" key="1">
    <source>
        <dbReference type="Pfam" id="PF04717"/>
    </source>
</evidence>
<dbReference type="NCBIfam" id="TIGR01644">
    <property type="entry name" value="phage_P2_V"/>
    <property type="match status" value="1"/>
</dbReference>
<evidence type="ECO:0000313" key="3">
    <source>
        <dbReference type="Proteomes" id="UP000199005"/>
    </source>
</evidence>
<dbReference type="AlphaFoldDB" id="A0A1H6TTJ3"/>
<sequence>MVAMNTADLIRRLENLIRFGTVAEVDPAKPRCRVKTGGLLTGWLPFFAARAGEDREWDPPSRGEQCILFSPSGDPATGAVLVGLYSDACPAPDNDPKRHRRIYRDGAVIEYDTENSQYLIDIPADGKYVLRCGPVVLELSAEGVNITGLVTVSEDVIAALISLIGHVHGGVQSGSGTSDEPQ</sequence>
<dbReference type="InterPro" id="IPR044033">
    <property type="entry name" value="GpV-like_apex"/>
</dbReference>
<proteinExistence type="predicted"/>
<accession>A0A1H6TTJ3</accession>
<reference evidence="2 3" key="1">
    <citation type="submission" date="2016-10" db="EMBL/GenBank/DDBJ databases">
        <authorList>
            <person name="de Groot N.N."/>
        </authorList>
    </citation>
    <scope>NUCLEOTIDE SEQUENCE [LARGE SCALE GENOMIC DNA]</scope>
    <source>
        <strain evidence="2 3">DSM 1041</strain>
    </source>
</reference>
<evidence type="ECO:0000313" key="2">
    <source>
        <dbReference type="EMBL" id="SEI83388.1"/>
    </source>
</evidence>
<name>A0A1H6TTJ3_9GAMM</name>
<organism evidence="2 3">
    <name type="scientific">Azotobacter beijerinckii</name>
    <dbReference type="NCBI Taxonomy" id="170623"/>
    <lineage>
        <taxon>Bacteria</taxon>
        <taxon>Pseudomonadati</taxon>
        <taxon>Pseudomonadota</taxon>
        <taxon>Gammaproteobacteria</taxon>
        <taxon>Pseudomonadales</taxon>
        <taxon>Pseudomonadaceae</taxon>
        <taxon>Azotobacter</taxon>
    </lineage>
</organism>
<dbReference type="InterPro" id="IPR037026">
    <property type="entry name" value="Vgr_OB-fold_dom_sf"/>
</dbReference>
<dbReference type="Pfam" id="PF18946">
    <property type="entry name" value="Apex"/>
    <property type="match status" value="1"/>
</dbReference>
<dbReference type="Proteomes" id="UP000199005">
    <property type="component" value="Unassembled WGS sequence"/>
</dbReference>
<gene>
    <name evidence="2" type="ORF">SAMN04244579_02167</name>
</gene>
<dbReference type="Gene3D" id="6.20.150.10">
    <property type="match status" value="1"/>
</dbReference>
<dbReference type="Pfam" id="PF04717">
    <property type="entry name" value="Phage_base_V"/>
    <property type="match status" value="1"/>
</dbReference>
<dbReference type="InterPro" id="IPR013046">
    <property type="entry name" value="GpV/Gp45"/>
</dbReference>
<dbReference type="EMBL" id="FNYO01000022">
    <property type="protein sequence ID" value="SEI83388.1"/>
    <property type="molecule type" value="Genomic_DNA"/>
</dbReference>
<feature type="domain" description="Gp5/Type VI secretion system Vgr protein OB-fold" evidence="1">
    <location>
        <begin position="20"/>
        <end position="85"/>
    </location>
</feature>
<dbReference type="STRING" id="170623.SAMN04244579_02167"/>
<protein>
    <submittedName>
        <fullName evidence="2">Phage baseplate assembly protein V</fullName>
    </submittedName>
</protein>
<dbReference type="InterPro" id="IPR006531">
    <property type="entry name" value="Gp5/Vgr_OB"/>
</dbReference>